<dbReference type="RefSeq" id="WP_114715604.1">
    <property type="nucleotide sequence ID" value="NZ_KZ857269.1"/>
</dbReference>
<protein>
    <submittedName>
        <fullName evidence="2">Nutrient deprivation-induced protein</fullName>
    </submittedName>
</protein>
<evidence type="ECO:0000313" key="3">
    <source>
        <dbReference type="Proteomes" id="UP000254939"/>
    </source>
</evidence>
<dbReference type="InterPro" id="IPR009937">
    <property type="entry name" value="Phage_holin_3_6"/>
</dbReference>
<dbReference type="EMBL" id="NAAC01000043">
    <property type="protein sequence ID" value="RDJ03308.1"/>
    <property type="molecule type" value="Genomic_DNA"/>
</dbReference>
<reference evidence="2 3" key="1">
    <citation type="submission" date="2017-03" db="EMBL/GenBank/DDBJ databases">
        <title>Genome analysis of Rhizobial strains effectives or ineffectives for nitrogen fixation isolated from bean seeds.</title>
        <authorList>
            <person name="Peralta H."/>
            <person name="Aguilar-Vera A."/>
            <person name="Mora Y."/>
            <person name="Vargas-Lagunas C."/>
            <person name="Girard L."/>
            <person name="Mora J."/>
        </authorList>
    </citation>
    <scope>NUCLEOTIDE SEQUENCE [LARGE SCALE GENOMIC DNA]</scope>
    <source>
        <strain evidence="2 3">CCGM3</strain>
    </source>
</reference>
<proteinExistence type="predicted"/>
<organism evidence="2 3">
    <name type="scientific">Rhizobium grahamii</name>
    <dbReference type="NCBI Taxonomy" id="1120045"/>
    <lineage>
        <taxon>Bacteria</taxon>
        <taxon>Pseudomonadati</taxon>
        <taxon>Pseudomonadota</taxon>
        <taxon>Alphaproteobacteria</taxon>
        <taxon>Hyphomicrobiales</taxon>
        <taxon>Rhizobiaceae</taxon>
        <taxon>Rhizobium/Agrobacterium group</taxon>
        <taxon>Rhizobium</taxon>
    </lineage>
</organism>
<keyword evidence="1" id="KW-0472">Membrane</keyword>
<gene>
    <name evidence="2" type="ORF">B5K06_30400</name>
</gene>
<dbReference type="Pfam" id="PF07332">
    <property type="entry name" value="Phage_holin_3_6"/>
    <property type="match status" value="1"/>
</dbReference>
<keyword evidence="1" id="KW-0812">Transmembrane</keyword>
<name>A0A370KFU4_9HYPH</name>
<comment type="caution">
    <text evidence="2">The sequence shown here is derived from an EMBL/GenBank/DDBJ whole genome shotgun (WGS) entry which is preliminary data.</text>
</comment>
<dbReference type="Proteomes" id="UP000254939">
    <property type="component" value="Unassembled WGS sequence"/>
</dbReference>
<feature type="transmembrane region" description="Helical" evidence="1">
    <location>
        <begin position="88"/>
        <end position="106"/>
    </location>
</feature>
<dbReference type="OrthoDB" id="8371646at2"/>
<evidence type="ECO:0000256" key="1">
    <source>
        <dbReference type="SAM" id="Phobius"/>
    </source>
</evidence>
<feature type="transmembrane region" description="Helical" evidence="1">
    <location>
        <begin position="49"/>
        <end position="76"/>
    </location>
</feature>
<sequence>MSKVPDNISLSELVGGLVTDVTSLLRKEINLAKTEASEKFSQALSGVEVLIFGLVLAIGAVGVLLTAAVAGLAAFLLTQGVSATSANALSALIIGVVIAGIAWALVAKGLSALRGSNLRLDRSATSLRRDVGAVKEKM</sequence>
<keyword evidence="1" id="KW-1133">Transmembrane helix</keyword>
<accession>A0A370KFU4</accession>
<evidence type="ECO:0000313" key="2">
    <source>
        <dbReference type="EMBL" id="RDJ03308.1"/>
    </source>
</evidence>
<dbReference type="AlphaFoldDB" id="A0A370KFU4"/>